<comment type="caution">
    <text evidence="1">The sequence shown here is derived from an EMBL/GenBank/DDBJ whole genome shotgun (WGS) entry which is preliminary data.</text>
</comment>
<sequence>MGVIDLRVKSLAVASQASPYRAWLNGQLAGLEISRLTELGCYLYQGGLGRCSNVSPGRDLVSLFQTGRRYSVRLSSHNSAFLTSFYRLDPYWGSIYALTASHLDIKWSPRLTGQGILTVCGECDQGQIAVVIGKWFTRQRSSSRDFRLVEIT</sequence>
<reference evidence="1" key="1">
    <citation type="journal article" date="2023" name="G3 (Bethesda)">
        <title>A reference genome for the long-term kleptoplast-retaining sea slug Elysia crispata morphotype clarki.</title>
        <authorList>
            <person name="Eastman K.E."/>
            <person name="Pendleton A.L."/>
            <person name="Shaikh M.A."/>
            <person name="Suttiyut T."/>
            <person name="Ogas R."/>
            <person name="Tomko P."/>
            <person name="Gavelis G."/>
            <person name="Widhalm J.R."/>
            <person name="Wisecaver J.H."/>
        </authorList>
    </citation>
    <scope>NUCLEOTIDE SEQUENCE</scope>
    <source>
        <strain evidence="1">ECLA1</strain>
    </source>
</reference>
<evidence type="ECO:0000313" key="2">
    <source>
        <dbReference type="Proteomes" id="UP001283361"/>
    </source>
</evidence>
<evidence type="ECO:0000313" key="1">
    <source>
        <dbReference type="EMBL" id="KAK3770970.1"/>
    </source>
</evidence>
<gene>
    <name evidence="1" type="ORF">RRG08_029060</name>
</gene>
<dbReference type="AlphaFoldDB" id="A0AAE1DIF7"/>
<dbReference type="EMBL" id="JAWDGP010003779">
    <property type="protein sequence ID" value="KAK3770970.1"/>
    <property type="molecule type" value="Genomic_DNA"/>
</dbReference>
<protein>
    <submittedName>
        <fullName evidence="1">Uncharacterized protein</fullName>
    </submittedName>
</protein>
<proteinExistence type="predicted"/>
<name>A0AAE1DIF7_9GAST</name>
<accession>A0AAE1DIF7</accession>
<dbReference type="Proteomes" id="UP001283361">
    <property type="component" value="Unassembled WGS sequence"/>
</dbReference>
<organism evidence="1 2">
    <name type="scientific">Elysia crispata</name>
    <name type="common">lettuce slug</name>
    <dbReference type="NCBI Taxonomy" id="231223"/>
    <lineage>
        <taxon>Eukaryota</taxon>
        <taxon>Metazoa</taxon>
        <taxon>Spiralia</taxon>
        <taxon>Lophotrochozoa</taxon>
        <taxon>Mollusca</taxon>
        <taxon>Gastropoda</taxon>
        <taxon>Heterobranchia</taxon>
        <taxon>Euthyneura</taxon>
        <taxon>Panpulmonata</taxon>
        <taxon>Sacoglossa</taxon>
        <taxon>Placobranchoidea</taxon>
        <taxon>Plakobranchidae</taxon>
        <taxon>Elysia</taxon>
    </lineage>
</organism>
<keyword evidence="2" id="KW-1185">Reference proteome</keyword>